<name>A0A1X6WQ02_9ENTE</name>
<feature type="domain" description="Methyltransferase" evidence="2">
    <location>
        <begin position="90"/>
        <end position="185"/>
    </location>
</feature>
<dbReference type="Gene3D" id="2.20.28.10">
    <property type="match status" value="1"/>
</dbReference>
<feature type="domain" description="Rubredoxin" evidence="1">
    <location>
        <begin position="3"/>
        <end position="42"/>
    </location>
</feature>
<evidence type="ECO:0008006" key="5">
    <source>
        <dbReference type="Google" id="ProtNLM"/>
    </source>
</evidence>
<dbReference type="SUPFAM" id="SSF57802">
    <property type="entry name" value="Rubredoxin-like"/>
    <property type="match status" value="1"/>
</dbReference>
<dbReference type="GO" id="GO:0005506">
    <property type="term" value="F:iron ion binding"/>
    <property type="evidence" value="ECO:0007669"/>
    <property type="project" value="InterPro"/>
</dbReference>
<evidence type="ECO:0000259" key="1">
    <source>
        <dbReference type="Pfam" id="PF00301"/>
    </source>
</evidence>
<reference evidence="4" key="1">
    <citation type="submission" date="2017-02" db="EMBL/GenBank/DDBJ databases">
        <authorList>
            <person name="Dridi B."/>
        </authorList>
    </citation>
    <scope>NUCLEOTIDE SEQUENCE [LARGE SCALE GENOMIC DNA]</scope>
    <source>
        <strain evidence="4">bH819</strain>
    </source>
</reference>
<accession>A0A1X6WQ02</accession>
<evidence type="ECO:0000259" key="2">
    <source>
        <dbReference type="Pfam" id="PF13649"/>
    </source>
</evidence>
<dbReference type="AlphaFoldDB" id="A0A1X6WQ02"/>
<dbReference type="EMBL" id="FWFD01000015">
    <property type="protein sequence ID" value="SLM86384.1"/>
    <property type="molecule type" value="Genomic_DNA"/>
</dbReference>
<dbReference type="InterPro" id="IPR041698">
    <property type="entry name" value="Methyltransf_25"/>
</dbReference>
<evidence type="ECO:0000313" key="3">
    <source>
        <dbReference type="EMBL" id="SLM86384.1"/>
    </source>
</evidence>
<keyword evidence="4" id="KW-1185">Reference proteome</keyword>
<dbReference type="Pfam" id="PF00301">
    <property type="entry name" value="Rubredoxin"/>
    <property type="match status" value="1"/>
</dbReference>
<protein>
    <recommendedName>
        <fullName evidence="5">Methyltransferase domain-containing protein</fullName>
    </recommendedName>
</protein>
<dbReference type="InterPro" id="IPR024935">
    <property type="entry name" value="Rubredoxin_dom"/>
</dbReference>
<sequence>MHKYFCDTCHFIYDEELGDVKNGVPPKTPIKELSGSLCNRCQMKNLNRYSIIFSDYKNLEAKYYGMFSGKWHIDYFLDYLNPLQMEKMKILEVGTGLGKVANALINRGINVTGVEMSSEFVDQLEHQQWTKSPLFNLIAGNIFSMPIKEKFDVIVVADSTFQELVYQKNEAAVLALFAQLVEPSGVIWLETMTVNQSFQVSRKKNIDLKRAIHLESQINASKNSFTYQQIFELFCEGVSKERNTVSRSLPTILKENLEAILPDSLEFVDNFDFPKPGKIKPSDQTLNYWTDGGYPLATSNELVKKEIIILKNRGVL</sequence>
<dbReference type="InterPro" id="IPR029063">
    <property type="entry name" value="SAM-dependent_MTases_sf"/>
</dbReference>
<evidence type="ECO:0000313" key="4">
    <source>
        <dbReference type="Proteomes" id="UP000195918"/>
    </source>
</evidence>
<dbReference type="RefSeq" id="WP_086952015.1">
    <property type="nucleotide sequence ID" value="NZ_FWFD01000015.1"/>
</dbReference>
<proteinExistence type="predicted"/>
<gene>
    <name evidence="3" type="ORF">FM121_09855</name>
</gene>
<dbReference type="OrthoDB" id="9805587at2"/>
<organism evidence="3 4">
    <name type="scientific">Vagococcus fluvialis bH819</name>
    <dbReference type="NCBI Taxonomy" id="1255619"/>
    <lineage>
        <taxon>Bacteria</taxon>
        <taxon>Bacillati</taxon>
        <taxon>Bacillota</taxon>
        <taxon>Bacilli</taxon>
        <taxon>Lactobacillales</taxon>
        <taxon>Enterococcaceae</taxon>
        <taxon>Vagococcus</taxon>
    </lineage>
</organism>
<dbReference type="Pfam" id="PF13649">
    <property type="entry name" value="Methyltransf_25"/>
    <property type="match status" value="1"/>
</dbReference>
<dbReference type="CDD" id="cd02440">
    <property type="entry name" value="AdoMet_MTases"/>
    <property type="match status" value="1"/>
</dbReference>
<dbReference type="Proteomes" id="UP000195918">
    <property type="component" value="Unassembled WGS sequence"/>
</dbReference>
<dbReference type="Gene3D" id="3.40.50.150">
    <property type="entry name" value="Vaccinia Virus protein VP39"/>
    <property type="match status" value="1"/>
</dbReference>
<dbReference type="SUPFAM" id="SSF53335">
    <property type="entry name" value="S-adenosyl-L-methionine-dependent methyltransferases"/>
    <property type="match status" value="1"/>
</dbReference>